<protein>
    <submittedName>
        <fullName evidence="3">VCBS repeat-containing protein</fullName>
    </submittedName>
</protein>
<feature type="signal peptide" evidence="2">
    <location>
        <begin position="1"/>
        <end position="27"/>
    </location>
</feature>
<organism evidence="3 4">
    <name type="scientific">Shewanella atlantica</name>
    <dbReference type="NCBI Taxonomy" id="271099"/>
    <lineage>
        <taxon>Bacteria</taxon>
        <taxon>Pseudomonadati</taxon>
        <taxon>Pseudomonadota</taxon>
        <taxon>Gammaproteobacteria</taxon>
        <taxon>Alteromonadales</taxon>
        <taxon>Shewanellaceae</taxon>
        <taxon>Shewanella</taxon>
    </lineage>
</organism>
<name>A0A3S0KBT6_9GAMM</name>
<comment type="caution">
    <text evidence="3">The sequence shown here is derived from an EMBL/GenBank/DDBJ whole genome shotgun (WGS) entry which is preliminary data.</text>
</comment>
<evidence type="ECO:0000313" key="4">
    <source>
        <dbReference type="Proteomes" id="UP000282060"/>
    </source>
</evidence>
<evidence type="ECO:0000313" key="3">
    <source>
        <dbReference type="EMBL" id="RTR27235.1"/>
    </source>
</evidence>
<proteinExistence type="predicted"/>
<dbReference type="Gene3D" id="2.130.10.130">
    <property type="entry name" value="Integrin alpha, N-terminal"/>
    <property type="match status" value="2"/>
</dbReference>
<dbReference type="PANTHER" id="PTHR46580:SF4">
    <property type="entry name" value="ATP_GTP-BINDING PROTEIN"/>
    <property type="match status" value="1"/>
</dbReference>
<dbReference type="AlphaFoldDB" id="A0A3S0KBT6"/>
<feature type="chain" id="PRO_5018674436" evidence="2">
    <location>
        <begin position="28"/>
        <end position="513"/>
    </location>
</feature>
<dbReference type="InterPro" id="IPR013517">
    <property type="entry name" value="FG-GAP"/>
</dbReference>
<accession>A0A3S0KBT6</accession>
<gene>
    <name evidence="3" type="ORF">EKG39_20835</name>
</gene>
<dbReference type="Pfam" id="PF13517">
    <property type="entry name" value="FG-GAP_3"/>
    <property type="match status" value="2"/>
</dbReference>
<keyword evidence="1 2" id="KW-0732">Signal</keyword>
<dbReference type="OrthoDB" id="7054769at2"/>
<dbReference type="RefSeq" id="WP_126507930.1">
    <property type="nucleotide sequence ID" value="NZ_RXNV01000017.1"/>
</dbReference>
<evidence type="ECO:0000256" key="2">
    <source>
        <dbReference type="SAM" id="SignalP"/>
    </source>
</evidence>
<dbReference type="InterPro" id="IPR028994">
    <property type="entry name" value="Integrin_alpha_N"/>
</dbReference>
<dbReference type="PANTHER" id="PTHR46580">
    <property type="entry name" value="SENSOR KINASE-RELATED"/>
    <property type="match status" value="1"/>
</dbReference>
<dbReference type="Proteomes" id="UP000282060">
    <property type="component" value="Unassembled WGS sequence"/>
</dbReference>
<keyword evidence="4" id="KW-1185">Reference proteome</keyword>
<dbReference type="SUPFAM" id="SSF69318">
    <property type="entry name" value="Integrin alpha N-terminal domain"/>
    <property type="match status" value="1"/>
</dbReference>
<reference evidence="3 4" key="1">
    <citation type="submission" date="2018-12" db="EMBL/GenBank/DDBJ databases">
        <authorList>
            <person name="Yu L."/>
        </authorList>
    </citation>
    <scope>NUCLEOTIDE SEQUENCE [LARGE SCALE GENOMIC DNA]</scope>
    <source>
        <strain evidence="3 4">HAW-EB5</strain>
    </source>
</reference>
<evidence type="ECO:0000256" key="1">
    <source>
        <dbReference type="ARBA" id="ARBA00022729"/>
    </source>
</evidence>
<dbReference type="EMBL" id="RXNV01000017">
    <property type="protein sequence ID" value="RTR27235.1"/>
    <property type="molecule type" value="Genomic_DNA"/>
</dbReference>
<sequence>MGSEKNGFTNLALAGLTALMISSGAIAADGDEPVSIEEHTIQAPFNLTHPVLPVDLLPSPGKELVTFGVDDNLQKWLGIYTLNSDNQRYSLFRKLLLPPSFYSFDISDESDESQKVQRLYFLSSEHIVQYLPHNSAAPFDVIADIQSITLKKRPDFISRGEFVRDLNGDKLADILISDFSQLRLLIGKDEGGFEEQTLPITPQVKVNKRGAEYIESKLYISDANLDGREDIIKIAEGELEVYPQNETGMFNTVASFIPVRQAISGVDWWNKRDAYGESLDQSSLIYRKVEEVRDINNDGITDLVLRYTKSSGVLDRVNDYEVFLGENRKGKLTFPSKANSVVHAEGTLTGLEFIDIDNDDELEVMVAGFDIGLSQIIGALVSGSIDQDVYLFKMDNNRLFSTKPNVSKEVELNFSLTSGQSGSPVVKLADINGDKLQDLLLSDGQDRLKVYLGEPGGKLFEGRSEQISTLLPQEGNMLSSDDLNGDGKDDILIKYGRQDDEKLLNQFKVLISG</sequence>